<keyword evidence="12" id="KW-0206">Cytoskeleton</keyword>
<evidence type="ECO:0000256" key="11">
    <source>
        <dbReference type="ARBA" id="ARBA00023175"/>
    </source>
</evidence>
<keyword evidence="6" id="KW-0547">Nucleotide-binding</keyword>
<dbReference type="Pfam" id="PF17857">
    <property type="entry name" value="AAA_lid_1"/>
    <property type="match status" value="1"/>
</dbReference>
<dbReference type="EMBL" id="VXIV02003207">
    <property type="protein sequence ID" value="KAF6019882.1"/>
    <property type="molecule type" value="Genomic_DNA"/>
</dbReference>
<dbReference type="GO" id="GO:0007018">
    <property type="term" value="P:microtubule-based movement"/>
    <property type="evidence" value="ECO:0007669"/>
    <property type="project" value="InterPro"/>
</dbReference>
<keyword evidence="4" id="KW-0493">Microtubule</keyword>
<feature type="signal peptide" evidence="15">
    <location>
        <begin position="1"/>
        <end position="18"/>
    </location>
</feature>
<feature type="coiled-coil region" evidence="14">
    <location>
        <begin position="1127"/>
        <end position="1161"/>
    </location>
</feature>
<dbReference type="OrthoDB" id="447173at2759"/>
<dbReference type="Gene3D" id="3.40.50.300">
    <property type="entry name" value="P-loop containing nucleotide triphosphate hydrolases"/>
    <property type="match status" value="5"/>
</dbReference>
<reference evidence="17" key="1">
    <citation type="submission" date="2020-06" db="EMBL/GenBank/DDBJ databases">
        <title>Draft genome of Bugula neritina, a colonial animal packing powerful symbionts and potential medicines.</title>
        <authorList>
            <person name="Rayko M."/>
        </authorList>
    </citation>
    <scope>NUCLEOTIDE SEQUENCE [LARGE SCALE GENOMIC DNA]</scope>
    <source>
        <strain evidence="17">Kwan_BN1</strain>
    </source>
</reference>
<keyword evidence="5" id="KW-0677">Repeat</keyword>
<dbReference type="Pfam" id="PF12774">
    <property type="entry name" value="AAA_6"/>
    <property type="match status" value="2"/>
</dbReference>
<comment type="similarity">
    <text evidence="2">Belongs to the dynein heavy chain family.</text>
</comment>
<feature type="domain" description="AAA+ ATPase" evidence="16">
    <location>
        <begin position="32"/>
        <end position="145"/>
    </location>
</feature>
<dbReference type="GO" id="GO:0005524">
    <property type="term" value="F:ATP binding"/>
    <property type="evidence" value="ECO:0007669"/>
    <property type="project" value="UniProtKB-KW"/>
</dbReference>
<dbReference type="SMART" id="SM00382">
    <property type="entry name" value="AAA"/>
    <property type="match status" value="3"/>
</dbReference>
<evidence type="ECO:0000256" key="10">
    <source>
        <dbReference type="ARBA" id="ARBA00023069"/>
    </source>
</evidence>
<dbReference type="InterPro" id="IPR035699">
    <property type="entry name" value="AAA_6"/>
</dbReference>
<dbReference type="FunFam" id="3.40.50.300:FF:001221">
    <property type="entry name" value="Axonemal dynein heavy chain 8"/>
    <property type="match status" value="1"/>
</dbReference>
<dbReference type="InterPro" id="IPR035706">
    <property type="entry name" value="AAA_9"/>
</dbReference>
<dbReference type="Gene3D" id="1.20.920.20">
    <property type="match status" value="1"/>
</dbReference>
<dbReference type="InterPro" id="IPR024317">
    <property type="entry name" value="Dynein_heavy_chain_D4_dom"/>
</dbReference>
<feature type="domain" description="AAA+ ATPase" evidence="16">
    <location>
        <begin position="618"/>
        <end position="766"/>
    </location>
</feature>
<evidence type="ECO:0000256" key="14">
    <source>
        <dbReference type="SAM" id="Coils"/>
    </source>
</evidence>
<proteinExistence type="inferred from homology"/>
<dbReference type="Gene3D" id="6.10.140.1060">
    <property type="match status" value="1"/>
</dbReference>
<dbReference type="FunFam" id="1.10.8.1220:FF:000001">
    <property type="entry name" value="Dynein axonemal heavy chain 5"/>
    <property type="match status" value="1"/>
</dbReference>
<dbReference type="FunFam" id="3.40.50.300:FF:000320">
    <property type="entry name" value="Dynein, axonemal, heavy chain 5"/>
    <property type="match status" value="1"/>
</dbReference>
<feature type="domain" description="AAA+ ATPase" evidence="16">
    <location>
        <begin position="986"/>
        <end position="1252"/>
    </location>
</feature>
<comment type="caution">
    <text evidence="17">The sequence shown here is derived from an EMBL/GenBank/DDBJ whole genome shotgun (WGS) entry which is preliminary data.</text>
</comment>
<dbReference type="Pfam" id="PF17852">
    <property type="entry name" value="Dynein_AAA_lid"/>
    <property type="match status" value="1"/>
</dbReference>
<sequence>MSFWAVLIGLSLPPLTDRCYITLAQALGMAMGGAPAGPAGTGKTETTKDMGKALGKYVVVFNCSDQMDFRGLGRIYKGLAQSGSWGCFDEFNRIDLPVLSVAAQQIYIVLVAKKERKSTFRFTDGDFRTVAMMVPDRQIIIRVKLASCGFLENVLLAQKFYTLYKLCEEQLSKQVHYDFGLRNILSVLRTLGAQKRSRPTETESTIVMRVLRDMNLSKLVDEDEPLFLSLINDLFPSILLDNATYPLLQSCLANQLVEMNLINHPSWNLKVIQLYETQLVRHGMMALGPSGAGKSCCINVLLKAMTDMGQPHKEMRMNPKAITAPQMFGRLDVATNDWTDGIFSTLWRRTLKQKKGDHVWLVLDGPVDAIWIENLNSVLDDNKTLTLANGDRIPMSPSAKIIFEVHNIDNASPATVSRNGMVFMSSSALNWSPILKAWFLKRSATEQDVLTPLFESIFEDAYEFWTISLVKKMEVLQCMVIKQMCDLLQGLIKAPVSGVPSNMSISSGSPPSYTSEQMGRFFVFALMWSVGALLELDDRVKLERFLRDHPSKLDLPPCKSSETMFEYMVDKEGNWQHWKVKVEDYNYPKNFIPEFSSILVPNVDNVRTQYLIKTIAKQNKAVLLIGEQGTAKTVMIKGFMARYNAESHLTKSFNFSSATTPIMFQRTIESYVDKRVGNTYGPPGGKRMTVFIDDVNMPVINEWGDQVTNEITRQCMEMGGMYNVDRPGEFSQIVDIQFLCAMIHPGGGRNDIPQRLKRQFNIFNCTLPSNSSIDRIFGSIGSGYFISERGFKTEIIELVKEIVPVTRVLWQQTKIKMLPTPSKFHYVFNLRDLSRIWQGILHIQSAEVTSLRMMLWLWKHECLRVISDRFINHQDKKWFEEAAVRVVQDHLGENYASMLRSEHYFVDFLRDAEEPVIESLQDVTDDMDFEMPHIYEVVPSWDVLQGRLTFFMNQYNEQVRGAVMDLVFFKDAMIHLVKISRIIRTPRGSAMLVGVGGSGKQSLTKLASYIAGYKSFQIIMTRSYNVSNLLEDLKSLYRTAGHQGQGVSFIFTDNDIKDESFLEYLNNVLSSGEVSNLFARDERFRRQTHVTPKSYLSFIEGYKEIYRDKRQVLINLANRMDTGLTKLVEATEAVDELSKELVVKEKELEVANEKADKVLAEVAVSTQAAEKVKGSVQVVKDKAKAIVDGIAVDKAIAEEKLEAARPALEQAEAALSTIKASHIATVKKLGKPPHLIMRIMDCCLILFQRKIDPVTVDFERMCVKPSWGESLKMMSGGSFLPNLLNFPKDSITDELVELIQPYLEADDYNYDNAKKVCGDVAGLAAWTQAMAFFFHINKDVLPLKANLVVQAVKLEGAQKELDAAQATLDEKQRELDVVQAMYDNAMREKQALVDDAEACKRKMNAASTLINGLAGERVRWTAQSKEFKSQIDRLIGDVLMMTGFLSYSGPFNQQFRGKLLSNWKKELADRKVPYSADLHVTNTLVDQATIGEWNLQGLPNDELSIQNGVICTRASRYPLLIDPQTQGKTWIRNREKNNKLQLSSLNHKYFRTHLEDCLSLGRPLLIEDVGEEIDPALDNVLEKNFIKSGTTLKVKIGDKECDFESGFYLYITTKLPNPSYTPEMSARTAIIDFTVTMKGLEDQLLGRVILTEKSELESEKTRLMEDVTYNKRKMQELEDNLLYKLTSTQGSLVDDESLIQVLAVTKTTAAQVSEKLVIAADTELKINNAREEYRPVATRGSILYFLITEMSMVNSMYQTSLKQFLGLFDISMERSGTSPIQAKRIQNIIEYLTFEVFRYTCRGLYETHKFLFTLQLALKIDMDKGFIKHDEFQVLVKGGAALDLNNVQPKPCKWILDMTWLNLVELSSRLREFRDLLNQISRNEKQWKSWFDKEAPEEESIPDGYSNSLDTFRRLLLIRCWCPDRTMAQARSYISDSLGDRYANAVILNLEETYHESEARTPLIGLLSMGSDPTNQIETLAKRLGIECRAISMGQGQEVHARRLVANFMQNGGWCLLQNCHLGLEYMQELLDSLLDTENVDSSFRVWITTEAHPKFPITLLQMSIKFTNEPPQGIKAGLKRTYTALPCLYQAAVNQETLDIAIATLHALII</sequence>
<evidence type="ECO:0000256" key="5">
    <source>
        <dbReference type="ARBA" id="ARBA00022737"/>
    </source>
</evidence>
<evidence type="ECO:0000313" key="18">
    <source>
        <dbReference type="Proteomes" id="UP000593567"/>
    </source>
</evidence>
<dbReference type="InterPro" id="IPR027417">
    <property type="entry name" value="P-loop_NTPase"/>
</dbReference>
<evidence type="ECO:0000256" key="13">
    <source>
        <dbReference type="ARBA" id="ARBA00023273"/>
    </source>
</evidence>
<evidence type="ECO:0000256" key="1">
    <source>
        <dbReference type="ARBA" id="ARBA00004430"/>
    </source>
</evidence>
<dbReference type="InterPro" id="IPR041589">
    <property type="entry name" value="DNAH3_AAA_lid_1"/>
</dbReference>
<dbReference type="Pfam" id="PF12777">
    <property type="entry name" value="MT"/>
    <property type="match status" value="1"/>
</dbReference>
<comment type="subcellular location">
    <subcellularLocation>
        <location evidence="1">Cytoplasm</location>
        <location evidence="1">Cytoskeleton</location>
        <location evidence="1">Cilium axoneme</location>
    </subcellularLocation>
</comment>
<dbReference type="Pfam" id="PF03028">
    <property type="entry name" value="Dynein_heavy"/>
    <property type="match status" value="1"/>
</dbReference>
<dbReference type="Gene3D" id="1.10.472.130">
    <property type="match status" value="1"/>
</dbReference>
<evidence type="ECO:0000313" key="17">
    <source>
        <dbReference type="EMBL" id="KAF6019882.1"/>
    </source>
</evidence>
<evidence type="ECO:0000256" key="4">
    <source>
        <dbReference type="ARBA" id="ARBA00022701"/>
    </source>
</evidence>
<dbReference type="SUPFAM" id="SSF52540">
    <property type="entry name" value="P-loop containing nucleoside triphosphate hydrolases"/>
    <property type="match status" value="4"/>
</dbReference>
<name>A0A7J7J122_BUGNE</name>
<evidence type="ECO:0000256" key="2">
    <source>
        <dbReference type="ARBA" id="ARBA00008887"/>
    </source>
</evidence>
<keyword evidence="7" id="KW-0067">ATP-binding</keyword>
<feature type="coiled-coil region" evidence="14">
    <location>
        <begin position="1354"/>
        <end position="1402"/>
    </location>
</feature>
<dbReference type="InterPro" id="IPR003593">
    <property type="entry name" value="AAA+_ATPase"/>
</dbReference>
<dbReference type="GO" id="GO:0045505">
    <property type="term" value="F:dynein intermediate chain binding"/>
    <property type="evidence" value="ECO:0007669"/>
    <property type="project" value="InterPro"/>
</dbReference>
<gene>
    <name evidence="17" type="ORF">EB796_021806</name>
</gene>
<dbReference type="Gene3D" id="1.10.8.1220">
    <property type="match status" value="1"/>
</dbReference>
<dbReference type="Pfam" id="PF12781">
    <property type="entry name" value="AAA_9"/>
    <property type="match status" value="1"/>
</dbReference>
<dbReference type="Proteomes" id="UP000593567">
    <property type="component" value="Unassembled WGS sequence"/>
</dbReference>
<dbReference type="InterPro" id="IPR004273">
    <property type="entry name" value="Dynein_heavy_D6_P-loop"/>
</dbReference>
<keyword evidence="11" id="KW-0505">Motor protein</keyword>
<evidence type="ECO:0000256" key="6">
    <source>
        <dbReference type="ARBA" id="ARBA00022741"/>
    </source>
</evidence>
<dbReference type="FunFam" id="3.40.50.300:FF:000049">
    <property type="entry name" value="Dynein, axonemal, heavy chain 5"/>
    <property type="match status" value="1"/>
</dbReference>
<keyword evidence="9 14" id="KW-0175">Coiled coil</keyword>
<evidence type="ECO:0000256" key="3">
    <source>
        <dbReference type="ARBA" id="ARBA00022490"/>
    </source>
</evidence>
<evidence type="ECO:0000259" key="16">
    <source>
        <dbReference type="SMART" id="SM00382"/>
    </source>
</evidence>
<dbReference type="GO" id="GO:0051959">
    <property type="term" value="F:dynein light intermediate chain binding"/>
    <property type="evidence" value="ECO:0007669"/>
    <property type="project" value="InterPro"/>
</dbReference>
<dbReference type="FunFam" id="1.20.920.30:FF:000004">
    <property type="entry name" value="Dynein axonemal heavy chain 5"/>
    <property type="match status" value="1"/>
</dbReference>
<dbReference type="InterPro" id="IPR024743">
    <property type="entry name" value="Dynein_HC_stalk"/>
</dbReference>
<dbReference type="PANTHER" id="PTHR46532:SF11">
    <property type="entry name" value="DYNEIN AXONEMAL HEAVY CHAIN 12"/>
    <property type="match status" value="1"/>
</dbReference>
<dbReference type="FunFam" id="1.10.8.710:FF:000003">
    <property type="entry name" value="Dynein axonemal heavy chain 5"/>
    <property type="match status" value="1"/>
</dbReference>
<keyword evidence="10" id="KW-0969">Cilium</keyword>
<evidence type="ECO:0000256" key="8">
    <source>
        <dbReference type="ARBA" id="ARBA00023017"/>
    </source>
</evidence>
<dbReference type="InterPro" id="IPR026983">
    <property type="entry name" value="DHC"/>
</dbReference>
<dbReference type="FunFam" id="3.40.50.300:FF:000543">
    <property type="entry name" value="Dynein axonemal heavy chain 5"/>
    <property type="match status" value="1"/>
</dbReference>
<dbReference type="GO" id="GO:0005874">
    <property type="term" value="C:microtubule"/>
    <property type="evidence" value="ECO:0007669"/>
    <property type="project" value="UniProtKB-KW"/>
</dbReference>
<dbReference type="Pfam" id="PF12780">
    <property type="entry name" value="AAA_8"/>
    <property type="match status" value="1"/>
</dbReference>
<dbReference type="FunFam" id="1.20.920.20:FF:000004">
    <property type="entry name" value="Dynein axonemal heavy chain 5"/>
    <property type="match status" value="1"/>
</dbReference>
<dbReference type="Gene3D" id="1.20.920.30">
    <property type="match status" value="1"/>
</dbReference>
<dbReference type="FunFam" id="3.40.50.300:FF:000063">
    <property type="entry name" value="dynein heavy chain 6, axonemal"/>
    <property type="match status" value="1"/>
</dbReference>
<protein>
    <recommendedName>
        <fullName evidence="16">AAA+ ATPase domain-containing protein</fullName>
    </recommendedName>
</protein>
<dbReference type="GO" id="GO:0031514">
    <property type="term" value="C:motile cilium"/>
    <property type="evidence" value="ECO:0007669"/>
    <property type="project" value="UniProtKB-ARBA"/>
</dbReference>
<evidence type="ECO:0000256" key="9">
    <source>
        <dbReference type="ARBA" id="ARBA00023054"/>
    </source>
</evidence>
<dbReference type="GO" id="GO:0008569">
    <property type="term" value="F:minus-end-directed microtubule motor activity"/>
    <property type="evidence" value="ECO:0007669"/>
    <property type="project" value="InterPro"/>
</dbReference>
<dbReference type="GO" id="GO:0005858">
    <property type="term" value="C:axonemal dynein complex"/>
    <property type="evidence" value="ECO:0007669"/>
    <property type="project" value="TreeGrafter"/>
</dbReference>
<feature type="chain" id="PRO_5029822553" description="AAA+ ATPase domain-containing protein" evidence="15">
    <location>
        <begin position="19"/>
        <end position="2111"/>
    </location>
</feature>
<evidence type="ECO:0000256" key="15">
    <source>
        <dbReference type="SAM" id="SignalP"/>
    </source>
</evidence>
<dbReference type="Pfam" id="PF12775">
    <property type="entry name" value="AAA_7"/>
    <property type="match status" value="1"/>
</dbReference>
<keyword evidence="15" id="KW-0732">Signal</keyword>
<evidence type="ECO:0000256" key="12">
    <source>
        <dbReference type="ARBA" id="ARBA00023212"/>
    </source>
</evidence>
<evidence type="ECO:0000256" key="7">
    <source>
        <dbReference type="ARBA" id="ARBA00022840"/>
    </source>
</evidence>
<accession>A0A7J7J122</accession>
<keyword evidence="3" id="KW-0963">Cytoplasm</keyword>
<keyword evidence="13" id="KW-0966">Cell projection</keyword>
<organism evidence="17 18">
    <name type="scientific">Bugula neritina</name>
    <name type="common">Brown bryozoan</name>
    <name type="synonym">Sertularia neritina</name>
    <dbReference type="NCBI Taxonomy" id="10212"/>
    <lineage>
        <taxon>Eukaryota</taxon>
        <taxon>Metazoa</taxon>
        <taxon>Spiralia</taxon>
        <taxon>Lophotrochozoa</taxon>
        <taxon>Bryozoa</taxon>
        <taxon>Gymnolaemata</taxon>
        <taxon>Cheilostomatida</taxon>
        <taxon>Flustrina</taxon>
        <taxon>Buguloidea</taxon>
        <taxon>Bugulidae</taxon>
        <taxon>Bugula</taxon>
    </lineage>
</organism>
<keyword evidence="18" id="KW-1185">Reference proteome</keyword>
<keyword evidence="8" id="KW-0243">Dynein</keyword>
<dbReference type="InterPro" id="IPR041466">
    <property type="entry name" value="Dynein_AAA5_ext"/>
</dbReference>
<dbReference type="PANTHER" id="PTHR46532">
    <property type="entry name" value="MALE FERTILITY FACTOR KL5"/>
    <property type="match status" value="1"/>
</dbReference>